<dbReference type="Pfam" id="PF13374">
    <property type="entry name" value="TPR_10"/>
    <property type="match status" value="1"/>
</dbReference>
<accession>A0A9Y1BKP6</accession>
<name>A0A9Y1BKP6_9ARCH</name>
<dbReference type="AlphaFoldDB" id="A0A9Y1BKP6"/>
<evidence type="ECO:0000313" key="2">
    <source>
        <dbReference type="EMBL" id="UJG40532.1"/>
    </source>
</evidence>
<dbReference type="InterPro" id="IPR011990">
    <property type="entry name" value="TPR-like_helical_dom_sf"/>
</dbReference>
<sequence length="475" mass="55906">MKNEHRLLRKFEEMEKEQKIAEIVESSVDKKEDNLTDFEFYSILYIKARANFILRNFEEAKKFLSQIEKWAIDHNIELFVKSKVLEANCCTITGQLVEAQKIFEEIFTKYPEIKEYPFYTNIIINYGHTFFYQGKIIDANNQYIKALTIAKERNLRQDKIKNNLALTYTQLGNYEKAIELLEEVIKEKERMNDFQGWTIAKVNLGSICSYHGDFQRANENIDIAIKFAEEKLFIRELAGAHSAKGLVLLKEKKVLKAQQHLEKAKSILEQINVKDILPEVLVRLGFIYFLLGEYERVEPIIDTIEKFAEEQKSTLFLVWGICLETMVRFEKNQDKNALRQIENVLDISLEFNIIPAFIQASVLALYIYAAIEDVEQVNEISIRALKVVEEKEIKLVQIQLYIILCFVNLILNNNKALMKYFNKLSKLNKENLYPDDIKKLNYFVENRRKTNNSDNIDNEIRNVLIDFLQRISPWF</sequence>
<dbReference type="SMART" id="SM00028">
    <property type="entry name" value="TPR"/>
    <property type="match status" value="6"/>
</dbReference>
<protein>
    <submittedName>
        <fullName evidence="2">Tetratricopeptide repeat protein</fullName>
    </submittedName>
</protein>
<organism evidence="2">
    <name type="scientific">Candidatus Heimdallarchaeum aukensis</name>
    <dbReference type="NCBI Taxonomy" id="2876573"/>
    <lineage>
        <taxon>Archaea</taxon>
        <taxon>Promethearchaeati</taxon>
        <taxon>Candidatus Heimdallarchaeota</taxon>
        <taxon>Candidatus Heimdallarchaeia (ex Rinke et al. 2021) (nom. nud.)</taxon>
        <taxon>Candidatus Heimdallarchaeales</taxon>
        <taxon>Candidatus Heimdallarchaeaceae</taxon>
        <taxon>Candidatus Heimdallarchaeum</taxon>
    </lineage>
</organism>
<evidence type="ECO:0000256" key="1">
    <source>
        <dbReference type="PROSITE-ProRule" id="PRU00339"/>
    </source>
</evidence>
<dbReference type="Proteomes" id="UP001201020">
    <property type="component" value="Chromosome"/>
</dbReference>
<dbReference type="EMBL" id="CP084166">
    <property type="protein sequence ID" value="UJG40532.1"/>
    <property type="molecule type" value="Genomic_DNA"/>
</dbReference>
<gene>
    <name evidence="2" type="ORF">K9W45_11935</name>
</gene>
<dbReference type="PANTHER" id="PTHR47691:SF3">
    <property type="entry name" value="HTH-TYPE TRANSCRIPTIONAL REGULATOR RV0890C-RELATED"/>
    <property type="match status" value="1"/>
</dbReference>
<reference evidence="2" key="1">
    <citation type="journal article" date="2022" name="Nat. Microbiol.">
        <title>Unique mobile elements and scalable gene flow at the prokaryote-eukaryote boundary revealed by circularized Asgard archaea genomes.</title>
        <authorList>
            <person name="Wu F."/>
            <person name="Speth D.R."/>
            <person name="Philosof A."/>
            <person name="Cremiere A."/>
            <person name="Narayanan A."/>
            <person name="Barco R.A."/>
            <person name="Connon S.A."/>
            <person name="Amend J.P."/>
            <person name="Antoshechkin I.A."/>
            <person name="Orphan V.J."/>
        </authorList>
    </citation>
    <scope>NUCLEOTIDE SEQUENCE</scope>
    <source>
        <strain evidence="2">PM71</strain>
    </source>
</reference>
<proteinExistence type="predicted"/>
<dbReference type="Gene3D" id="1.25.40.10">
    <property type="entry name" value="Tetratricopeptide repeat domain"/>
    <property type="match status" value="1"/>
</dbReference>
<dbReference type="PROSITE" id="PS50005">
    <property type="entry name" value="TPR"/>
    <property type="match status" value="1"/>
</dbReference>
<dbReference type="SUPFAM" id="SSF48452">
    <property type="entry name" value="TPR-like"/>
    <property type="match status" value="2"/>
</dbReference>
<keyword evidence="1" id="KW-0802">TPR repeat</keyword>
<feature type="repeat" description="TPR" evidence="1">
    <location>
        <begin position="158"/>
        <end position="191"/>
    </location>
</feature>
<dbReference type="InterPro" id="IPR019734">
    <property type="entry name" value="TPR_rpt"/>
</dbReference>
<dbReference type="PANTHER" id="PTHR47691">
    <property type="entry name" value="REGULATOR-RELATED"/>
    <property type="match status" value="1"/>
</dbReference>